<protein>
    <submittedName>
        <fullName evidence="1">Helix-turn-helix domain-containing protein</fullName>
    </submittedName>
</protein>
<gene>
    <name evidence="1" type="ORF">IAA19_04035</name>
</gene>
<dbReference type="SUPFAM" id="SSF46689">
    <property type="entry name" value="Homeodomain-like"/>
    <property type="match status" value="1"/>
</dbReference>
<dbReference type="Gene3D" id="1.10.10.10">
    <property type="entry name" value="Winged helix-like DNA-binding domain superfamily/Winged helix DNA-binding domain"/>
    <property type="match status" value="1"/>
</dbReference>
<proteinExistence type="predicted"/>
<evidence type="ECO:0000313" key="2">
    <source>
        <dbReference type="Proteomes" id="UP000824062"/>
    </source>
</evidence>
<dbReference type="EMBL" id="DXBM01000036">
    <property type="protein sequence ID" value="HIZ46170.1"/>
    <property type="molecule type" value="Genomic_DNA"/>
</dbReference>
<sequence>MYSLVDRARAVEAVRAGASAAEAARALGCSRRAVATWCEAAGVRLRRGRMGVP</sequence>
<dbReference type="AlphaFoldDB" id="A0A9D2EZ45"/>
<accession>A0A9D2EZ45</accession>
<dbReference type="Proteomes" id="UP000824062">
    <property type="component" value="Unassembled WGS sequence"/>
</dbReference>
<reference evidence="1" key="2">
    <citation type="submission" date="2021-04" db="EMBL/GenBank/DDBJ databases">
        <authorList>
            <person name="Gilroy R."/>
        </authorList>
    </citation>
    <scope>NUCLEOTIDE SEQUENCE</scope>
    <source>
        <strain evidence="1">ChiHjej12B11-14209</strain>
    </source>
</reference>
<name>A0A9D2EZ45_9ACTN</name>
<reference evidence="1" key="1">
    <citation type="journal article" date="2021" name="PeerJ">
        <title>Extensive microbial diversity within the chicken gut microbiome revealed by metagenomics and culture.</title>
        <authorList>
            <person name="Gilroy R."/>
            <person name="Ravi A."/>
            <person name="Getino M."/>
            <person name="Pursley I."/>
            <person name="Horton D.L."/>
            <person name="Alikhan N.F."/>
            <person name="Baker D."/>
            <person name="Gharbi K."/>
            <person name="Hall N."/>
            <person name="Watson M."/>
            <person name="Adriaenssens E.M."/>
            <person name="Foster-Nyarko E."/>
            <person name="Jarju S."/>
            <person name="Secka A."/>
            <person name="Antonio M."/>
            <person name="Oren A."/>
            <person name="Chaudhuri R.R."/>
            <person name="La Ragione R."/>
            <person name="Hildebrand F."/>
            <person name="Pallen M.J."/>
        </authorList>
    </citation>
    <scope>NUCLEOTIDE SEQUENCE</scope>
    <source>
        <strain evidence="1">ChiHjej12B11-14209</strain>
    </source>
</reference>
<dbReference type="InterPro" id="IPR009057">
    <property type="entry name" value="Homeodomain-like_sf"/>
</dbReference>
<comment type="caution">
    <text evidence="1">The sequence shown here is derived from an EMBL/GenBank/DDBJ whole genome shotgun (WGS) entry which is preliminary data.</text>
</comment>
<dbReference type="InterPro" id="IPR036388">
    <property type="entry name" value="WH-like_DNA-bd_sf"/>
</dbReference>
<evidence type="ECO:0000313" key="1">
    <source>
        <dbReference type="EMBL" id="HIZ46170.1"/>
    </source>
</evidence>
<organism evidence="1 2">
    <name type="scientific">Candidatus Olsenella pullistercoris</name>
    <dbReference type="NCBI Taxonomy" id="2838712"/>
    <lineage>
        <taxon>Bacteria</taxon>
        <taxon>Bacillati</taxon>
        <taxon>Actinomycetota</taxon>
        <taxon>Coriobacteriia</taxon>
        <taxon>Coriobacteriales</taxon>
        <taxon>Atopobiaceae</taxon>
        <taxon>Olsenella</taxon>
    </lineage>
</organism>
<dbReference type="Pfam" id="PF13384">
    <property type="entry name" value="HTH_23"/>
    <property type="match status" value="1"/>
</dbReference>